<dbReference type="OrthoDB" id="5346621at2759"/>
<proteinExistence type="predicted"/>
<evidence type="ECO:0000256" key="1">
    <source>
        <dbReference type="SAM" id="MobiDB-lite"/>
    </source>
</evidence>
<reference evidence="3" key="2">
    <citation type="journal article" date="2009" name="Fungal Genet. Biol.">
        <title>The 2008 update of the Aspergillus nidulans genome annotation: a community effort.</title>
        <authorList>
            <person name="Wortman J.R."/>
            <person name="Gilsenan J.M."/>
            <person name="Joardar V."/>
            <person name="Deegan J."/>
            <person name="Clutterbuck J."/>
            <person name="Andersen M.R."/>
            <person name="Archer D."/>
            <person name="Bencina M."/>
            <person name="Braus G."/>
            <person name="Coutinho P."/>
            <person name="von Dohren H."/>
            <person name="Doonan J."/>
            <person name="Driessen A.J."/>
            <person name="Durek P."/>
            <person name="Espeso E."/>
            <person name="Fekete E."/>
            <person name="Flipphi M."/>
            <person name="Estrada C.G."/>
            <person name="Geysens S."/>
            <person name="Goldman G."/>
            <person name="de Groot P.W."/>
            <person name="Hansen K."/>
            <person name="Harris S.D."/>
            <person name="Heinekamp T."/>
            <person name="Helmstaedt K."/>
            <person name="Henrissat B."/>
            <person name="Hofmann G."/>
            <person name="Homan T."/>
            <person name="Horio T."/>
            <person name="Horiuchi H."/>
            <person name="James S."/>
            <person name="Jones M."/>
            <person name="Karaffa L."/>
            <person name="Karanyi Z."/>
            <person name="Kato M."/>
            <person name="Keller N."/>
            <person name="Kelly D.E."/>
            <person name="Kiel J.A."/>
            <person name="Kim J.M."/>
            <person name="van der Klei I.J."/>
            <person name="Klis F.M."/>
            <person name="Kovalchuk A."/>
            <person name="Krasevec N."/>
            <person name="Kubicek C.P."/>
            <person name="Liu B."/>
            <person name="Maccabe A."/>
            <person name="Meyer V."/>
            <person name="Mirabito P."/>
            <person name="Miskei M."/>
            <person name="Mos M."/>
            <person name="Mullins J."/>
            <person name="Nelson D.R."/>
            <person name="Nielsen J."/>
            <person name="Oakley B.R."/>
            <person name="Osmani S.A."/>
            <person name="Pakula T."/>
            <person name="Paszewski A."/>
            <person name="Paulsen I."/>
            <person name="Pilsyk S."/>
            <person name="Pocsi I."/>
            <person name="Punt P.J."/>
            <person name="Ram A.F."/>
            <person name="Ren Q."/>
            <person name="Robellet X."/>
            <person name="Robson G."/>
            <person name="Seiboth B."/>
            <person name="van Solingen P."/>
            <person name="Specht T."/>
            <person name="Sun J."/>
            <person name="Taheri-Talesh N."/>
            <person name="Takeshita N."/>
            <person name="Ussery D."/>
            <person name="vanKuyk P.A."/>
            <person name="Visser H."/>
            <person name="van de Vondervoort P.J."/>
            <person name="de Vries R.P."/>
            <person name="Walton J."/>
            <person name="Xiang X."/>
            <person name="Xiong Y."/>
            <person name="Zeng A.P."/>
            <person name="Brandt B.W."/>
            <person name="Cornell M.J."/>
            <person name="van den Hondel C.A."/>
            <person name="Visser J."/>
            <person name="Oliver S.G."/>
            <person name="Turner G."/>
        </authorList>
    </citation>
    <scope>GENOME REANNOTATION</scope>
    <source>
        <strain evidence="3">FGSC A4 / ATCC 38163 / CBS 112.46 / NRRL 194 / M139</strain>
    </source>
</reference>
<keyword evidence="3" id="KW-1185">Reference proteome</keyword>
<dbReference type="EMBL" id="BN001308">
    <property type="protein sequence ID" value="CBF89379.1"/>
    <property type="molecule type" value="Genomic_DNA"/>
</dbReference>
<sequence>MTTVDATWVERTTEKAVDEAPGLAGKVDSGKVHGDPHPTPKTGDPFPASISLGINDIEGQNRVVLACLSRRYCQVFEDIWRGQSRRRPERSEGGQCFEVIVK</sequence>
<dbReference type="InParanoid" id="C8VSY8"/>
<evidence type="ECO:0000313" key="3">
    <source>
        <dbReference type="Proteomes" id="UP000000560"/>
    </source>
</evidence>
<dbReference type="KEGG" id="ani:ANIA_10095"/>
<gene>
    <name evidence="2" type="ORF">ANIA_10095</name>
</gene>
<organism evidence="2 3">
    <name type="scientific">Emericella nidulans (strain FGSC A4 / ATCC 38163 / CBS 112.46 / NRRL 194 / M139)</name>
    <name type="common">Aspergillus nidulans</name>
    <dbReference type="NCBI Taxonomy" id="227321"/>
    <lineage>
        <taxon>Eukaryota</taxon>
        <taxon>Fungi</taxon>
        <taxon>Dikarya</taxon>
        <taxon>Ascomycota</taxon>
        <taxon>Pezizomycotina</taxon>
        <taxon>Eurotiomycetes</taxon>
        <taxon>Eurotiomycetidae</taxon>
        <taxon>Eurotiales</taxon>
        <taxon>Aspergillaceae</taxon>
        <taxon>Aspergillus</taxon>
        <taxon>Aspergillus subgen. Nidulantes</taxon>
    </lineage>
</organism>
<dbReference type="HOGENOM" id="CLU_2277457_0_0_1"/>
<feature type="region of interest" description="Disordered" evidence="1">
    <location>
        <begin position="23"/>
        <end position="45"/>
    </location>
</feature>
<accession>C8VSY8</accession>
<feature type="compositionally biased region" description="Basic and acidic residues" evidence="1">
    <location>
        <begin position="28"/>
        <end position="38"/>
    </location>
</feature>
<reference evidence="3" key="1">
    <citation type="journal article" date="2005" name="Nature">
        <title>Sequencing of Aspergillus nidulans and comparative analysis with A. fumigatus and A. oryzae.</title>
        <authorList>
            <person name="Galagan J.E."/>
            <person name="Calvo S.E."/>
            <person name="Cuomo C."/>
            <person name="Ma L.J."/>
            <person name="Wortman J.R."/>
            <person name="Batzoglou S."/>
            <person name="Lee S.I."/>
            <person name="Basturkmen M."/>
            <person name="Spevak C.C."/>
            <person name="Clutterbuck J."/>
            <person name="Kapitonov V."/>
            <person name="Jurka J."/>
            <person name="Scazzocchio C."/>
            <person name="Farman M."/>
            <person name="Butler J."/>
            <person name="Purcell S."/>
            <person name="Harris S."/>
            <person name="Braus G.H."/>
            <person name="Draht O."/>
            <person name="Busch S."/>
            <person name="D'Enfert C."/>
            <person name="Bouchier C."/>
            <person name="Goldman G.H."/>
            <person name="Bell-Pedersen D."/>
            <person name="Griffiths-Jones S."/>
            <person name="Doonan J.H."/>
            <person name="Yu J."/>
            <person name="Vienken K."/>
            <person name="Pain A."/>
            <person name="Freitag M."/>
            <person name="Selker E.U."/>
            <person name="Archer D.B."/>
            <person name="Penalva M.A."/>
            <person name="Oakley B.R."/>
            <person name="Momany M."/>
            <person name="Tanaka T."/>
            <person name="Kumagai T."/>
            <person name="Asai K."/>
            <person name="Machida M."/>
            <person name="Nierman W.C."/>
            <person name="Denning D.W."/>
            <person name="Caddick M."/>
            <person name="Hynes M."/>
            <person name="Paoletti M."/>
            <person name="Fischer R."/>
            <person name="Miller B."/>
            <person name="Dyer P."/>
            <person name="Sachs M.S."/>
            <person name="Osmani S.A."/>
            <person name="Birren B.W."/>
        </authorList>
    </citation>
    <scope>NUCLEOTIDE SEQUENCE [LARGE SCALE GENOMIC DNA]</scope>
    <source>
        <strain evidence="3">FGSC A4 / ATCC 38163 / CBS 112.46 / NRRL 194 / M139</strain>
    </source>
</reference>
<name>C8VSY8_EMENI</name>
<evidence type="ECO:0000313" key="2">
    <source>
        <dbReference type="EMBL" id="CBF89379.1"/>
    </source>
</evidence>
<dbReference type="RefSeq" id="XP_050469205.1">
    <property type="nucleotide sequence ID" value="XM_050613385.1"/>
</dbReference>
<protein>
    <submittedName>
        <fullName evidence="2">Uncharacterized protein</fullName>
    </submittedName>
</protein>
<dbReference type="Proteomes" id="UP000000560">
    <property type="component" value="Chromosome VIII"/>
</dbReference>
<dbReference type="GeneID" id="74896199"/>
<dbReference type="AlphaFoldDB" id="C8VSY8"/>
<dbReference type="VEuPathDB" id="FungiDB:AN10095"/>